<dbReference type="SUPFAM" id="SSF88713">
    <property type="entry name" value="Glycoside hydrolase/deacetylase"/>
    <property type="match status" value="1"/>
</dbReference>
<protein>
    <recommendedName>
        <fullName evidence="4">Divergent polysaccharide deacetylase</fullName>
    </recommendedName>
</protein>
<dbReference type="PANTHER" id="PTHR30105">
    <property type="entry name" value="UNCHARACTERIZED YIBQ-RELATED"/>
    <property type="match status" value="1"/>
</dbReference>
<evidence type="ECO:0008006" key="4">
    <source>
        <dbReference type="Google" id="ProtNLM"/>
    </source>
</evidence>
<dbReference type="Pfam" id="PF04748">
    <property type="entry name" value="Polysacc_deac_2"/>
    <property type="match status" value="1"/>
</dbReference>
<accession>A0A1G1KSM9</accession>
<keyword evidence="1" id="KW-1133">Transmembrane helix</keyword>
<dbReference type="InterPro" id="IPR006837">
    <property type="entry name" value="Divergent_DAC"/>
</dbReference>
<dbReference type="Gene3D" id="3.20.20.370">
    <property type="entry name" value="Glycoside hydrolase/deacetylase"/>
    <property type="match status" value="1"/>
</dbReference>
<proteinExistence type="predicted"/>
<dbReference type="AlphaFoldDB" id="A0A1G1KSM9"/>
<name>A0A1G1KSM9_9BACT</name>
<dbReference type="CDD" id="cd10936">
    <property type="entry name" value="CE4_DAC2"/>
    <property type="match status" value="1"/>
</dbReference>
<gene>
    <name evidence="2" type="ORF">A3G33_03890</name>
</gene>
<dbReference type="InterPro" id="IPR011330">
    <property type="entry name" value="Glyco_hydro/deAcase_b/a-brl"/>
</dbReference>
<keyword evidence="1" id="KW-0472">Membrane</keyword>
<feature type="transmembrane region" description="Helical" evidence="1">
    <location>
        <begin position="12"/>
        <end position="33"/>
    </location>
</feature>
<keyword evidence="1" id="KW-0812">Transmembrane</keyword>
<sequence>MRRKKFSFFKFLKNNPVVIVFTIIFIAGLWLGFNIGRKSVEWEQREGRPLRKTYTAEKKKIPSESPFAAFFRKREVKIVPQSGVGKIGRPVKISPVPKKKGLPRVVIMLDDIGYSKAYKDILFSIQPKMTLAILPQVVFTKYYVQEAKKRGYETILHQPLEPDNENGIYNPGAGVILTSMKPDEVRNILSVNLNDVPWAVGINNHMGSKATRDEVLMEILMGELKTRKLFFLDSLTHSKSIAYDVALSEGIPAFKRDVFLDRENDFEYIKGQFAQAVQIAKEQGYAVAIGHPYDNTLQVLKLKMPTLKNEGVQISTLKDLLQDANARD</sequence>
<dbReference type="PANTHER" id="PTHR30105:SF2">
    <property type="entry name" value="DIVERGENT POLYSACCHARIDE DEACETYLASE SUPERFAMILY"/>
    <property type="match status" value="1"/>
</dbReference>
<reference evidence="2 3" key="1">
    <citation type="journal article" date="2016" name="Nat. Commun.">
        <title>Thousands of microbial genomes shed light on interconnected biogeochemical processes in an aquifer system.</title>
        <authorList>
            <person name="Anantharaman K."/>
            <person name="Brown C.T."/>
            <person name="Hug L.A."/>
            <person name="Sharon I."/>
            <person name="Castelle C.J."/>
            <person name="Probst A.J."/>
            <person name="Thomas B.C."/>
            <person name="Singh A."/>
            <person name="Wilkins M.J."/>
            <person name="Karaoz U."/>
            <person name="Brodie E.L."/>
            <person name="Williams K.H."/>
            <person name="Hubbard S.S."/>
            <person name="Banfield J.F."/>
        </authorList>
    </citation>
    <scope>NUCLEOTIDE SEQUENCE [LARGE SCALE GENOMIC DNA]</scope>
</reference>
<dbReference type="EMBL" id="MHFR01000056">
    <property type="protein sequence ID" value="OGW95920.1"/>
    <property type="molecule type" value="Genomic_DNA"/>
</dbReference>
<evidence type="ECO:0000256" key="1">
    <source>
        <dbReference type="SAM" id="Phobius"/>
    </source>
</evidence>
<dbReference type="GO" id="GO:0005975">
    <property type="term" value="P:carbohydrate metabolic process"/>
    <property type="evidence" value="ECO:0007669"/>
    <property type="project" value="InterPro"/>
</dbReference>
<comment type="caution">
    <text evidence="2">The sequence shown here is derived from an EMBL/GenBank/DDBJ whole genome shotgun (WGS) entry which is preliminary data.</text>
</comment>
<evidence type="ECO:0000313" key="3">
    <source>
        <dbReference type="Proteomes" id="UP000178187"/>
    </source>
</evidence>
<organism evidence="2 3">
    <name type="scientific">Candidatus Danuiimicrobium aquiferis</name>
    <dbReference type="NCBI Taxonomy" id="1801832"/>
    <lineage>
        <taxon>Bacteria</taxon>
        <taxon>Pseudomonadati</taxon>
        <taxon>Candidatus Omnitrophota</taxon>
        <taxon>Candidatus Danuiimicrobium</taxon>
    </lineage>
</organism>
<dbReference type="Proteomes" id="UP000178187">
    <property type="component" value="Unassembled WGS sequence"/>
</dbReference>
<evidence type="ECO:0000313" key="2">
    <source>
        <dbReference type="EMBL" id="OGW95920.1"/>
    </source>
</evidence>